<evidence type="ECO:0000313" key="1">
    <source>
        <dbReference type="EMBL" id="CAG5074257.1"/>
    </source>
</evidence>
<comment type="caution">
    <text evidence="1">The sequence shown here is derived from an EMBL/GenBank/DDBJ whole genome shotgun (WGS) entry which is preliminary data.</text>
</comment>
<proteinExistence type="predicted"/>
<name>A0ABN7RDW7_9BACT</name>
<evidence type="ECO:0000313" key="2">
    <source>
        <dbReference type="Proteomes" id="UP000679725"/>
    </source>
</evidence>
<sequence>MAATHFQELASATKIRKNILIYLITINYPRLQSGGGQAKPGIVDFCSRRRQLNTYTRAKTRSETVWPIDNDEVAAGDGALQILIAFLFSIIEKSSNKPPS</sequence>
<dbReference type="EMBL" id="CAJRAU010000010">
    <property type="protein sequence ID" value="CAG5074257.1"/>
    <property type="molecule type" value="Genomic_DNA"/>
</dbReference>
<accession>A0ABN7RDW7</accession>
<reference evidence="1 2" key="1">
    <citation type="submission" date="2021-04" db="EMBL/GenBank/DDBJ databases">
        <authorList>
            <person name="Rodrigo-Torres L."/>
            <person name="Arahal R. D."/>
            <person name="Lucena T."/>
        </authorList>
    </citation>
    <scope>NUCLEOTIDE SEQUENCE [LARGE SCALE GENOMIC DNA]</scope>
    <source>
        <strain evidence="1 2">CECT 9623</strain>
    </source>
</reference>
<dbReference type="Proteomes" id="UP000679725">
    <property type="component" value="Unassembled WGS sequence"/>
</dbReference>
<keyword evidence="2" id="KW-1185">Reference proteome</keyword>
<organism evidence="1 2">
    <name type="scientific">Dyadobacter linearis</name>
    <dbReference type="NCBI Taxonomy" id="2823330"/>
    <lineage>
        <taxon>Bacteria</taxon>
        <taxon>Pseudomonadati</taxon>
        <taxon>Bacteroidota</taxon>
        <taxon>Cytophagia</taxon>
        <taxon>Cytophagales</taxon>
        <taxon>Spirosomataceae</taxon>
        <taxon>Dyadobacter</taxon>
    </lineage>
</organism>
<gene>
    <name evidence="1" type="ORF">DYBT9623_05009</name>
</gene>
<protein>
    <submittedName>
        <fullName evidence="1">Uncharacterized protein</fullName>
    </submittedName>
</protein>